<dbReference type="Proteomes" id="UP001059209">
    <property type="component" value="Chromosome"/>
</dbReference>
<dbReference type="RefSeq" id="WP_260574636.1">
    <property type="nucleotide sequence ID" value="NZ_CP104205.1"/>
</dbReference>
<gene>
    <name evidence="4" type="ORF">NYZ99_07270</name>
</gene>
<dbReference type="PROSITE" id="PS00260">
    <property type="entry name" value="GLUCAGON"/>
    <property type="match status" value="1"/>
</dbReference>
<evidence type="ECO:0000256" key="2">
    <source>
        <dbReference type="ARBA" id="ARBA00022525"/>
    </source>
</evidence>
<accession>A0ABY5YAM6</accession>
<feature type="domain" description="Glucagon / GIP / secretin / VIP family" evidence="3">
    <location>
        <begin position="22"/>
        <end position="44"/>
    </location>
</feature>
<dbReference type="InterPro" id="IPR000532">
    <property type="entry name" value="Glucagon_GIP_secretin_VIP"/>
</dbReference>
<evidence type="ECO:0000313" key="4">
    <source>
        <dbReference type="EMBL" id="UWX56096.1"/>
    </source>
</evidence>
<organism evidence="4 5">
    <name type="scientific">Maribacter litopenaei</name>
    <dbReference type="NCBI Taxonomy" id="2976127"/>
    <lineage>
        <taxon>Bacteria</taxon>
        <taxon>Pseudomonadati</taxon>
        <taxon>Bacteroidota</taxon>
        <taxon>Flavobacteriia</taxon>
        <taxon>Flavobacteriales</taxon>
        <taxon>Flavobacteriaceae</taxon>
        <taxon>Maribacter</taxon>
    </lineage>
</organism>
<sequence length="73" mass="8401">MQNTILGYGSFFQKSQVNEAPHADGSFMEDYQLFYAGRYALKYIFLHICENYNVPTISATHLLLPSYKKMVGK</sequence>
<evidence type="ECO:0000313" key="5">
    <source>
        <dbReference type="Proteomes" id="UP001059209"/>
    </source>
</evidence>
<keyword evidence="5" id="KW-1185">Reference proteome</keyword>
<keyword evidence="2" id="KW-0964">Secreted</keyword>
<proteinExistence type="predicted"/>
<dbReference type="EMBL" id="CP104205">
    <property type="protein sequence ID" value="UWX56096.1"/>
    <property type="molecule type" value="Genomic_DNA"/>
</dbReference>
<evidence type="ECO:0000259" key="3">
    <source>
        <dbReference type="PROSITE" id="PS00260"/>
    </source>
</evidence>
<name>A0ABY5YAM6_9FLAO</name>
<comment type="subcellular location">
    <subcellularLocation>
        <location evidence="1">Secreted</location>
    </subcellularLocation>
</comment>
<reference evidence="4" key="1">
    <citation type="submission" date="2022-09" db="EMBL/GenBank/DDBJ databases">
        <title>Maribacter litopenaei sp. nov., isolated from the intestinal tract of the Pacific White Shrimp, Litopenaeus vannamei.</title>
        <authorList>
            <person name="Kim S.Y."/>
            <person name="Hwang C.Y."/>
        </authorList>
    </citation>
    <scope>NUCLEOTIDE SEQUENCE</scope>
    <source>
        <strain evidence="4">HL-LV01</strain>
    </source>
</reference>
<evidence type="ECO:0000256" key="1">
    <source>
        <dbReference type="ARBA" id="ARBA00004613"/>
    </source>
</evidence>
<protein>
    <recommendedName>
        <fullName evidence="3">Glucagon / GIP / secretin / VIP family domain-containing protein</fullName>
    </recommendedName>
</protein>